<feature type="compositionally biased region" description="Basic and acidic residues" evidence="1">
    <location>
        <begin position="446"/>
        <end position="461"/>
    </location>
</feature>
<feature type="region of interest" description="Disordered" evidence="1">
    <location>
        <begin position="428"/>
        <end position="461"/>
    </location>
</feature>
<feature type="compositionally biased region" description="Low complexity" evidence="1">
    <location>
        <begin position="115"/>
        <end position="139"/>
    </location>
</feature>
<evidence type="ECO:0000313" key="3">
    <source>
        <dbReference type="Proteomes" id="UP000435112"/>
    </source>
</evidence>
<gene>
    <name evidence="2" type="ORF">PR002_g18196</name>
</gene>
<sequence>MQPQQQQEQRRQSGSSSGGGAAGRSLVNPFAMPSGGYQHQTQQPPQQSSFLQYPVSIESSIRSYNQQQQQMSGRYWQTPTGVESSSSSSGKQRQHGGSLDLGEFSDILDTNSARSGGEAPGGMSASEAASETSMASFEAHSFHDGMTGPTRGAGVGSSAGLQSAPLATGSTGKGSAASKATTRVIPASADPETMALVDAAYMPFSEASAELDLTTEKLPKDRKERCQFLDCPNRARVSQSYGKFCNRHVIVAPCGFPGCRDRAMERAAMCVKHMELGKQPLQTILDARTQNVPVCKMSGCFKNDQGRGYCRGHEKLLMATGRLPAHINKRRLNSAYTMCSYPECNKHSQRNHLCRTHGNLVIKQAQELADRPDASESYEEILSRMQKDLRRCTYENCTKNSQRDRLCTVHYYEKHNLGKVGSISANAASGEASSKENVDSSQLESEDLRGGSDIRDDERTRCEKSGCGNLSYAAGLCVEHTQESQNLMTSQGRIRSSRTKNHELLLLSLQRAYPH</sequence>
<feature type="compositionally biased region" description="Polar residues" evidence="1">
    <location>
        <begin position="57"/>
        <end position="83"/>
    </location>
</feature>
<proteinExistence type="predicted"/>
<dbReference type="OrthoDB" id="107839at2759"/>
<comment type="caution">
    <text evidence="2">The sequence shown here is derived from an EMBL/GenBank/DDBJ whole genome shotgun (WGS) entry which is preliminary data.</text>
</comment>
<dbReference type="AlphaFoldDB" id="A0A6A3JZU9"/>
<accession>A0A6A3JZU9</accession>
<dbReference type="EMBL" id="QXFU01001532">
    <property type="protein sequence ID" value="KAE9000419.1"/>
    <property type="molecule type" value="Genomic_DNA"/>
</dbReference>
<reference evidence="2 3" key="1">
    <citation type="submission" date="2018-09" db="EMBL/GenBank/DDBJ databases">
        <title>Genomic investigation of the strawberry pathogen Phytophthora fragariae indicates pathogenicity is determined by transcriptional variation in three key races.</title>
        <authorList>
            <person name="Adams T.M."/>
            <person name="Armitage A.D."/>
            <person name="Sobczyk M.K."/>
            <person name="Bates H.J."/>
            <person name="Dunwell J.M."/>
            <person name="Nellist C.F."/>
            <person name="Harrison R.J."/>
        </authorList>
    </citation>
    <scope>NUCLEOTIDE SEQUENCE [LARGE SCALE GENOMIC DNA]</scope>
    <source>
        <strain evidence="2 3">SCRP324</strain>
    </source>
</reference>
<dbReference type="Proteomes" id="UP000435112">
    <property type="component" value="Unassembled WGS sequence"/>
</dbReference>
<protein>
    <submittedName>
        <fullName evidence="2">Uncharacterized protein</fullName>
    </submittedName>
</protein>
<dbReference type="PANTHER" id="PTHR31827">
    <property type="entry name" value="EMB|CAB89363.1"/>
    <property type="match status" value="1"/>
</dbReference>
<dbReference type="PANTHER" id="PTHR31827:SF1">
    <property type="entry name" value="EMB|CAB89363.1"/>
    <property type="match status" value="1"/>
</dbReference>
<evidence type="ECO:0000313" key="2">
    <source>
        <dbReference type="EMBL" id="KAE9000419.1"/>
    </source>
</evidence>
<name>A0A6A3JZU9_9STRA</name>
<feature type="region of interest" description="Disordered" evidence="1">
    <location>
        <begin position="1"/>
        <end position="184"/>
    </location>
</feature>
<evidence type="ECO:0000256" key="1">
    <source>
        <dbReference type="SAM" id="MobiDB-lite"/>
    </source>
</evidence>
<organism evidence="2 3">
    <name type="scientific">Phytophthora rubi</name>
    <dbReference type="NCBI Taxonomy" id="129364"/>
    <lineage>
        <taxon>Eukaryota</taxon>
        <taxon>Sar</taxon>
        <taxon>Stramenopiles</taxon>
        <taxon>Oomycota</taxon>
        <taxon>Peronosporomycetes</taxon>
        <taxon>Peronosporales</taxon>
        <taxon>Peronosporaceae</taxon>
        <taxon>Phytophthora</taxon>
    </lineage>
</organism>
<feature type="compositionally biased region" description="Low complexity" evidence="1">
    <location>
        <begin position="38"/>
        <end position="47"/>
    </location>
</feature>
<feature type="compositionally biased region" description="Low complexity" evidence="1">
    <location>
        <begin position="1"/>
        <end position="15"/>
    </location>
</feature>